<dbReference type="SUPFAM" id="SSF48371">
    <property type="entry name" value="ARM repeat"/>
    <property type="match status" value="1"/>
</dbReference>
<dbReference type="EMBL" id="JABBJJ010000133">
    <property type="protein sequence ID" value="NMO18363.1"/>
    <property type="molecule type" value="Genomic_DNA"/>
</dbReference>
<evidence type="ECO:0000313" key="1">
    <source>
        <dbReference type="EMBL" id="NMO18363.1"/>
    </source>
</evidence>
<gene>
    <name evidence="1" type="ORF">HG543_26395</name>
</gene>
<comment type="caution">
    <text evidence="1">The sequence shown here is derived from an EMBL/GenBank/DDBJ whole genome shotgun (WGS) entry which is preliminary data.</text>
</comment>
<dbReference type="Pfam" id="PF08713">
    <property type="entry name" value="DNA_alkylation"/>
    <property type="match status" value="1"/>
</dbReference>
<reference evidence="1 2" key="1">
    <citation type="submission" date="2020-04" db="EMBL/GenBank/DDBJ databases">
        <title>Draft genome of Pyxidicoccus fallax type strain.</title>
        <authorList>
            <person name="Whitworth D.E."/>
        </authorList>
    </citation>
    <scope>NUCLEOTIDE SEQUENCE [LARGE SCALE GENOMIC DNA]</scope>
    <source>
        <strain evidence="1 2">DSM 14698</strain>
    </source>
</reference>
<dbReference type="Proteomes" id="UP000518300">
    <property type="component" value="Unassembled WGS sequence"/>
</dbReference>
<accession>A0A848LL08</accession>
<sequence>MAEPLKTFFDVRLVERLATALHGASRAFPRESFLRDASTGLDGHELLGRARHISEAMHRALPPDYPSAVDVLVRSLGPALERTEGWGMEVFFYLPHVLYVATHGLEHFEESLRAQHALTQRFTAEFSIRAYLERYPEKTLARLRQWATDPSVHVRRLVSEGTRPRLPWAPRLRAFQKDPRPVLALLELLKDDPELYVRRSVANNLNDIGKDHPEVLVQVAKAWLKDATPEREWLVRHALRSAIKRGEPAALEVLGARKPSGIEVRATTLPKRASLGGAVDVRFEVANRSRTSQSLVVDLAVHFQKANGVARPKVFKVKALTLGPGQVEEVGKRVSFAQLTTRRHYPGPHRFEAVVNGQGMPLGEVDVRG</sequence>
<dbReference type="RefSeq" id="WP_169347631.1">
    <property type="nucleotide sequence ID" value="NZ_JABBJJ010000133.1"/>
</dbReference>
<dbReference type="AlphaFoldDB" id="A0A848LL08"/>
<proteinExistence type="predicted"/>
<evidence type="ECO:0000313" key="2">
    <source>
        <dbReference type="Proteomes" id="UP000518300"/>
    </source>
</evidence>
<protein>
    <submittedName>
        <fullName evidence="1">DNA alkylation repair protein</fullName>
    </submittedName>
</protein>
<organism evidence="1 2">
    <name type="scientific">Pyxidicoccus fallax</name>
    <dbReference type="NCBI Taxonomy" id="394095"/>
    <lineage>
        <taxon>Bacteria</taxon>
        <taxon>Pseudomonadati</taxon>
        <taxon>Myxococcota</taxon>
        <taxon>Myxococcia</taxon>
        <taxon>Myxococcales</taxon>
        <taxon>Cystobacterineae</taxon>
        <taxon>Myxococcaceae</taxon>
        <taxon>Pyxidicoccus</taxon>
    </lineage>
</organism>
<dbReference type="InterPro" id="IPR016024">
    <property type="entry name" value="ARM-type_fold"/>
</dbReference>
<name>A0A848LL08_9BACT</name>
<dbReference type="InterPro" id="IPR014825">
    <property type="entry name" value="DNA_alkylation"/>
</dbReference>
<keyword evidence="2" id="KW-1185">Reference proteome</keyword>
<dbReference type="Gene3D" id="1.25.40.290">
    <property type="entry name" value="ARM repeat domains"/>
    <property type="match status" value="1"/>
</dbReference>